<dbReference type="EMBL" id="CP006608">
    <property type="protein sequence ID" value="AGR57503.1"/>
    <property type="molecule type" value="Genomic_DNA"/>
</dbReference>
<dbReference type="HOGENOM" id="CLU_3332627_0_0_6"/>
<accession>S5MSE3</accession>
<proteinExistence type="predicted"/>
<dbReference type="Proteomes" id="UP000015042">
    <property type="component" value="Chromosome"/>
</dbReference>
<organism evidence="1 2">
    <name type="scientific">Salmonella bongori N268-08</name>
    <dbReference type="NCBI Taxonomy" id="1197719"/>
    <lineage>
        <taxon>Bacteria</taxon>
        <taxon>Pseudomonadati</taxon>
        <taxon>Pseudomonadota</taxon>
        <taxon>Gammaproteobacteria</taxon>
        <taxon>Enterobacterales</taxon>
        <taxon>Enterobacteriaceae</taxon>
        <taxon>Salmonella</taxon>
    </lineage>
</organism>
<dbReference type="PATRIC" id="fig|1197719.3.peg.318"/>
<name>S5MSE3_SALBN</name>
<dbReference type="AlphaFoldDB" id="S5MSE3"/>
<evidence type="ECO:0000313" key="2">
    <source>
        <dbReference type="Proteomes" id="UP000015042"/>
    </source>
</evidence>
<protein>
    <submittedName>
        <fullName evidence="1">Uncharacterized protein</fullName>
    </submittedName>
</protein>
<gene>
    <name evidence="1" type="ORF">A464_317</name>
</gene>
<reference evidence="1 2" key="1">
    <citation type="submission" date="2013-07" db="EMBL/GenBank/DDBJ databases">
        <title>Genome sequence of Salmonella bongori N268-08 - a rare clinical isolate.</title>
        <authorList>
            <person name="Marti R."/>
            <person name="Hagens S."/>
            <person name="Loessner M.J."/>
            <person name="Klumpp J."/>
        </authorList>
    </citation>
    <scope>NUCLEOTIDE SEQUENCE [LARGE SCALE GENOMIC DNA]</scope>
    <source>
        <strain evidence="1 2">N268-08</strain>
    </source>
</reference>
<dbReference type="KEGG" id="sbz:A464_317"/>
<evidence type="ECO:0000313" key="1">
    <source>
        <dbReference type="EMBL" id="AGR57503.1"/>
    </source>
</evidence>
<sequence>MPDPKTEKPLNKIQFKNNQLNKKYFLILTDESQEKRVS</sequence>